<evidence type="ECO:0000256" key="7">
    <source>
        <dbReference type="ARBA" id="ARBA00022990"/>
    </source>
</evidence>
<evidence type="ECO:0000256" key="12">
    <source>
        <dbReference type="ARBA" id="ARBA00065219"/>
    </source>
</evidence>
<evidence type="ECO:0000256" key="8">
    <source>
        <dbReference type="ARBA" id="ARBA00023002"/>
    </source>
</evidence>
<evidence type="ECO:0000256" key="2">
    <source>
        <dbReference type="ARBA" id="ARBA00004173"/>
    </source>
</evidence>
<dbReference type="InterPro" id="IPR044528">
    <property type="entry name" value="POD-like_MBL-fold"/>
</dbReference>
<evidence type="ECO:0000256" key="4">
    <source>
        <dbReference type="ARBA" id="ARBA00022723"/>
    </source>
</evidence>
<comment type="subunit">
    <text evidence="12">Homodimer. Monomer. Interacts with TST. May interact with RELA.</text>
</comment>
<name>A0A0D8XJU5_DICVI</name>
<dbReference type="CDD" id="cd07724">
    <property type="entry name" value="POD-like_MBL-fold"/>
    <property type="match status" value="1"/>
</dbReference>
<evidence type="ECO:0000256" key="9">
    <source>
        <dbReference type="ARBA" id="ARBA00023004"/>
    </source>
</evidence>
<gene>
    <name evidence="17" type="ORF">DICVIV_09132</name>
</gene>
<dbReference type="Proteomes" id="UP000053766">
    <property type="component" value="Unassembled WGS sequence"/>
</dbReference>
<dbReference type="FunFam" id="3.60.15.10:FF:000013">
    <property type="entry name" value="Persulfide dioxygenase ETHE1, mitochondrial"/>
    <property type="match status" value="1"/>
</dbReference>
<comment type="catalytic activity">
    <reaction evidence="11">
        <text>S-sulfanylglutathione + O2 + H2O = sulfite + glutathione + 2 H(+)</text>
        <dbReference type="Rhea" id="RHEA:12981"/>
        <dbReference type="ChEBI" id="CHEBI:15377"/>
        <dbReference type="ChEBI" id="CHEBI:15378"/>
        <dbReference type="ChEBI" id="CHEBI:15379"/>
        <dbReference type="ChEBI" id="CHEBI:17359"/>
        <dbReference type="ChEBI" id="CHEBI:57925"/>
        <dbReference type="ChEBI" id="CHEBI:58905"/>
        <dbReference type="EC" id="1.13.11.18"/>
    </reaction>
</comment>
<dbReference type="GO" id="GO:0050313">
    <property type="term" value="F:sulfur dioxygenase activity"/>
    <property type="evidence" value="ECO:0007669"/>
    <property type="project" value="UniProtKB-EC"/>
</dbReference>
<keyword evidence="8" id="KW-0560">Oxidoreductase</keyword>
<comment type="similarity">
    <text evidence="3">Belongs to the metallo-beta-lactamase superfamily. Glyoxalase II family.</text>
</comment>
<evidence type="ECO:0000259" key="16">
    <source>
        <dbReference type="SMART" id="SM00849"/>
    </source>
</evidence>
<feature type="domain" description="Metallo-beta-lactamase" evidence="16">
    <location>
        <begin position="17"/>
        <end position="178"/>
    </location>
</feature>
<sequence>MRANSFIFRQMIESASSTYTYILGCGITKKAVIIDPVMEMAHRDAQIIRDLGLDLIYGLNTHVHADHVTGTGVLKSAFPSMKSVLSENSGGKADHYVKDNDKIKFGHEHLEVRNTPGHTDGCVTYVSHAHRMVFTGDSLLIRACGRTDFQQGNARTLYRSIWDKIFTLPDDFMVYVGHNYNGILQTSVRSIDEEKRLNPRLTKSEDEFVHIMENLNLEYPKQIDRAVPANLKDGVV</sequence>
<evidence type="ECO:0000256" key="14">
    <source>
        <dbReference type="ARBA" id="ARBA00067300"/>
    </source>
</evidence>
<dbReference type="InterPro" id="IPR001279">
    <property type="entry name" value="Metallo-B-lactamas"/>
</dbReference>
<keyword evidence="10" id="KW-0496">Mitochondrion</keyword>
<comment type="cofactor">
    <cofactor evidence="1">
        <name>Fe(2+)</name>
        <dbReference type="ChEBI" id="CHEBI:29033"/>
    </cofactor>
</comment>
<dbReference type="Gene3D" id="3.60.15.10">
    <property type="entry name" value="Ribonuclease Z/Hydroxyacylglutathione hydrolase-like"/>
    <property type="match status" value="1"/>
</dbReference>
<dbReference type="GO" id="GO:0070813">
    <property type="term" value="P:hydrogen sulfide metabolic process"/>
    <property type="evidence" value="ECO:0007669"/>
    <property type="project" value="TreeGrafter"/>
</dbReference>
<organism evidence="17 18">
    <name type="scientific">Dictyocaulus viviparus</name>
    <name type="common">Bovine lungworm</name>
    <dbReference type="NCBI Taxonomy" id="29172"/>
    <lineage>
        <taxon>Eukaryota</taxon>
        <taxon>Metazoa</taxon>
        <taxon>Ecdysozoa</taxon>
        <taxon>Nematoda</taxon>
        <taxon>Chromadorea</taxon>
        <taxon>Rhabditida</taxon>
        <taxon>Rhabditina</taxon>
        <taxon>Rhabditomorpha</taxon>
        <taxon>Strongyloidea</taxon>
        <taxon>Metastrongylidae</taxon>
        <taxon>Dictyocaulus</taxon>
    </lineage>
</organism>
<reference evidence="17 18" key="1">
    <citation type="submission" date="2013-11" db="EMBL/GenBank/DDBJ databases">
        <title>Draft genome of the bovine lungworm Dictyocaulus viviparus.</title>
        <authorList>
            <person name="Mitreva M."/>
        </authorList>
    </citation>
    <scope>NUCLEOTIDE SEQUENCE [LARGE SCALE GENOMIC DNA]</scope>
    <source>
        <strain evidence="17 18">HannoverDv2000</strain>
    </source>
</reference>
<dbReference type="GO" id="GO:0006749">
    <property type="term" value="P:glutathione metabolic process"/>
    <property type="evidence" value="ECO:0007669"/>
    <property type="project" value="InterPro"/>
</dbReference>
<evidence type="ECO:0000256" key="5">
    <source>
        <dbReference type="ARBA" id="ARBA00022946"/>
    </source>
</evidence>
<comment type="subcellular location">
    <subcellularLocation>
        <location evidence="2">Mitochondrion</location>
    </subcellularLocation>
</comment>
<dbReference type="AlphaFoldDB" id="A0A0D8XJU5"/>
<evidence type="ECO:0000256" key="6">
    <source>
        <dbReference type="ARBA" id="ARBA00022964"/>
    </source>
</evidence>
<proteinExistence type="inferred from homology"/>
<dbReference type="SMART" id="SM00849">
    <property type="entry name" value="Lactamase_B"/>
    <property type="match status" value="1"/>
</dbReference>
<keyword evidence="6" id="KW-0223">Dioxygenase</keyword>
<keyword evidence="4" id="KW-0479">Metal-binding</keyword>
<reference evidence="18" key="2">
    <citation type="journal article" date="2016" name="Sci. Rep.">
        <title>Dictyocaulus viviparus genome, variome and transcriptome elucidate lungworm biology and support future intervention.</title>
        <authorList>
            <person name="McNulty S.N."/>
            <person name="Strube C."/>
            <person name="Rosa B.A."/>
            <person name="Martin J.C."/>
            <person name="Tyagi R."/>
            <person name="Choi Y.J."/>
            <person name="Wang Q."/>
            <person name="Hallsworth Pepin K."/>
            <person name="Zhang X."/>
            <person name="Ozersky P."/>
            <person name="Wilson R.K."/>
            <person name="Sternberg P.W."/>
            <person name="Gasser R.B."/>
            <person name="Mitreva M."/>
        </authorList>
    </citation>
    <scope>NUCLEOTIDE SEQUENCE [LARGE SCALE GENOMIC DNA]</scope>
    <source>
        <strain evidence="18">HannoverDv2000</strain>
    </source>
</reference>
<evidence type="ECO:0000256" key="10">
    <source>
        <dbReference type="ARBA" id="ARBA00023128"/>
    </source>
</evidence>
<dbReference type="PANTHER" id="PTHR43084">
    <property type="entry name" value="PERSULFIDE DIOXYGENASE ETHE1"/>
    <property type="match status" value="1"/>
</dbReference>
<keyword evidence="5" id="KW-0809">Transit peptide</keyword>
<dbReference type="InterPro" id="IPR036866">
    <property type="entry name" value="RibonucZ/Hydroxyglut_hydro"/>
</dbReference>
<dbReference type="PANTHER" id="PTHR43084:SF1">
    <property type="entry name" value="PERSULFIDE DIOXYGENASE ETHE1, MITOCHONDRIAL"/>
    <property type="match status" value="1"/>
</dbReference>
<dbReference type="Pfam" id="PF00753">
    <property type="entry name" value="Lactamase_B"/>
    <property type="match status" value="1"/>
</dbReference>
<evidence type="ECO:0000256" key="11">
    <source>
        <dbReference type="ARBA" id="ARBA00050990"/>
    </source>
</evidence>
<evidence type="ECO:0000256" key="13">
    <source>
        <dbReference type="ARBA" id="ARBA00066686"/>
    </source>
</evidence>
<evidence type="ECO:0000313" key="18">
    <source>
        <dbReference type="Proteomes" id="UP000053766"/>
    </source>
</evidence>
<keyword evidence="9" id="KW-0408">Iron</keyword>
<dbReference type="InterPro" id="IPR051682">
    <property type="entry name" value="Mito_Persulfide_Diox"/>
</dbReference>
<dbReference type="EMBL" id="KN716444">
    <property type="protein sequence ID" value="KJH44848.1"/>
    <property type="molecule type" value="Genomic_DNA"/>
</dbReference>
<keyword evidence="18" id="KW-1185">Reference proteome</keyword>
<dbReference type="OrthoDB" id="449487at2759"/>
<dbReference type="GO" id="GO:0046872">
    <property type="term" value="F:metal ion binding"/>
    <property type="evidence" value="ECO:0007669"/>
    <property type="project" value="UniProtKB-KW"/>
</dbReference>
<keyword evidence="7" id="KW-0007">Acetylation</keyword>
<dbReference type="EC" id="1.13.11.18" evidence="13"/>
<dbReference type="STRING" id="29172.A0A0D8XJU5"/>
<evidence type="ECO:0000313" key="17">
    <source>
        <dbReference type="EMBL" id="KJH44848.1"/>
    </source>
</evidence>
<evidence type="ECO:0000256" key="15">
    <source>
        <dbReference type="ARBA" id="ARBA00077964"/>
    </source>
</evidence>
<evidence type="ECO:0000256" key="3">
    <source>
        <dbReference type="ARBA" id="ARBA00006759"/>
    </source>
</evidence>
<dbReference type="GO" id="GO:0005739">
    <property type="term" value="C:mitochondrion"/>
    <property type="evidence" value="ECO:0007669"/>
    <property type="project" value="UniProtKB-SubCell"/>
</dbReference>
<protein>
    <recommendedName>
        <fullName evidence="14">Persulfide dioxygenase ETHE1, mitochondrial</fullName>
        <ecNumber evidence="13">1.13.11.18</ecNumber>
    </recommendedName>
    <alternativeName>
        <fullName evidence="15">Sulfur dioxygenase ETHE1</fullName>
    </alternativeName>
</protein>
<accession>A0A0D8XJU5</accession>
<dbReference type="SUPFAM" id="SSF56281">
    <property type="entry name" value="Metallo-hydrolase/oxidoreductase"/>
    <property type="match status" value="1"/>
</dbReference>
<evidence type="ECO:0000256" key="1">
    <source>
        <dbReference type="ARBA" id="ARBA00001954"/>
    </source>
</evidence>